<feature type="compositionally biased region" description="Acidic residues" evidence="1">
    <location>
        <begin position="80"/>
        <end position="102"/>
    </location>
</feature>
<evidence type="ECO:0000313" key="3">
    <source>
        <dbReference type="Proteomes" id="UP001417504"/>
    </source>
</evidence>
<name>A0AAP0KNV5_9MAGN</name>
<sequence>MLKSSAMTVVAARAMRLPSILRQFQSPIAGHLRHLVSGSLALPRNRIPLGIQSRSFSIIRRFVFLSYEDAHRDYYANDTELSDDEGFPDYSDDDSEDFDEEDDDVDDLYMLKKKKN</sequence>
<proteinExistence type="predicted"/>
<accession>A0AAP0KNV5</accession>
<keyword evidence="3" id="KW-1185">Reference proteome</keyword>
<dbReference type="EMBL" id="JBBNAE010000001">
    <property type="protein sequence ID" value="KAK9155540.1"/>
    <property type="molecule type" value="Genomic_DNA"/>
</dbReference>
<feature type="region of interest" description="Disordered" evidence="1">
    <location>
        <begin position="78"/>
        <end position="102"/>
    </location>
</feature>
<evidence type="ECO:0000313" key="2">
    <source>
        <dbReference type="EMBL" id="KAK9155540.1"/>
    </source>
</evidence>
<gene>
    <name evidence="2" type="ORF">Sjap_003020</name>
</gene>
<reference evidence="2 3" key="1">
    <citation type="submission" date="2024-01" db="EMBL/GenBank/DDBJ databases">
        <title>Genome assemblies of Stephania.</title>
        <authorList>
            <person name="Yang L."/>
        </authorList>
    </citation>
    <scope>NUCLEOTIDE SEQUENCE [LARGE SCALE GENOMIC DNA]</scope>
    <source>
        <strain evidence="2">QJT</strain>
        <tissue evidence="2">Leaf</tissue>
    </source>
</reference>
<organism evidence="2 3">
    <name type="scientific">Stephania japonica</name>
    <dbReference type="NCBI Taxonomy" id="461633"/>
    <lineage>
        <taxon>Eukaryota</taxon>
        <taxon>Viridiplantae</taxon>
        <taxon>Streptophyta</taxon>
        <taxon>Embryophyta</taxon>
        <taxon>Tracheophyta</taxon>
        <taxon>Spermatophyta</taxon>
        <taxon>Magnoliopsida</taxon>
        <taxon>Ranunculales</taxon>
        <taxon>Menispermaceae</taxon>
        <taxon>Menispermoideae</taxon>
        <taxon>Cissampelideae</taxon>
        <taxon>Stephania</taxon>
    </lineage>
</organism>
<dbReference type="Proteomes" id="UP001417504">
    <property type="component" value="Unassembled WGS sequence"/>
</dbReference>
<comment type="caution">
    <text evidence="2">The sequence shown here is derived from an EMBL/GenBank/DDBJ whole genome shotgun (WGS) entry which is preliminary data.</text>
</comment>
<protein>
    <submittedName>
        <fullName evidence="2">Uncharacterized protein</fullName>
    </submittedName>
</protein>
<dbReference type="AlphaFoldDB" id="A0AAP0KNV5"/>
<evidence type="ECO:0000256" key="1">
    <source>
        <dbReference type="SAM" id="MobiDB-lite"/>
    </source>
</evidence>